<dbReference type="EMBL" id="JAYRBN010000066">
    <property type="protein sequence ID" value="KAL2736759.1"/>
    <property type="molecule type" value="Genomic_DNA"/>
</dbReference>
<keyword evidence="2" id="KW-1185">Reference proteome</keyword>
<evidence type="ECO:0000313" key="2">
    <source>
        <dbReference type="Proteomes" id="UP001607303"/>
    </source>
</evidence>
<gene>
    <name evidence="1" type="ORF">V1477_013268</name>
</gene>
<dbReference type="PANTHER" id="PTHR21696:SF2">
    <property type="entry name" value="PROTEIN UNC-79 HOMOLOG"/>
    <property type="match status" value="1"/>
</dbReference>
<reference evidence="1 2" key="1">
    <citation type="journal article" date="2024" name="Ann. Entomol. Soc. Am.">
        <title>Genomic analyses of the southern and eastern yellowjacket wasps (Hymenoptera: Vespidae) reveal evolutionary signatures of social life.</title>
        <authorList>
            <person name="Catto M.A."/>
            <person name="Caine P.B."/>
            <person name="Orr S.E."/>
            <person name="Hunt B.G."/>
            <person name="Goodisman M.A.D."/>
        </authorList>
    </citation>
    <scope>NUCLEOTIDE SEQUENCE [LARGE SCALE GENOMIC DNA]</scope>
    <source>
        <strain evidence="1">232</strain>
        <tissue evidence="1">Head and thorax</tissue>
    </source>
</reference>
<comment type="caution">
    <text evidence="1">The sequence shown here is derived from an EMBL/GenBank/DDBJ whole genome shotgun (WGS) entry which is preliminary data.</text>
</comment>
<name>A0ABD2BVF9_VESMC</name>
<proteinExistence type="predicted"/>
<dbReference type="Proteomes" id="UP001607303">
    <property type="component" value="Unassembled WGS sequence"/>
</dbReference>
<dbReference type="AlphaFoldDB" id="A0ABD2BVF9"/>
<organism evidence="1 2">
    <name type="scientific">Vespula maculifrons</name>
    <name type="common">Eastern yellow jacket</name>
    <name type="synonym">Wasp</name>
    <dbReference type="NCBI Taxonomy" id="7453"/>
    <lineage>
        <taxon>Eukaryota</taxon>
        <taxon>Metazoa</taxon>
        <taxon>Ecdysozoa</taxon>
        <taxon>Arthropoda</taxon>
        <taxon>Hexapoda</taxon>
        <taxon>Insecta</taxon>
        <taxon>Pterygota</taxon>
        <taxon>Neoptera</taxon>
        <taxon>Endopterygota</taxon>
        <taxon>Hymenoptera</taxon>
        <taxon>Apocrita</taxon>
        <taxon>Aculeata</taxon>
        <taxon>Vespoidea</taxon>
        <taxon>Vespidae</taxon>
        <taxon>Vespinae</taxon>
        <taxon>Vespula</taxon>
    </lineage>
</organism>
<dbReference type="InterPro" id="IPR024855">
    <property type="entry name" value="UNC79"/>
</dbReference>
<dbReference type="PANTHER" id="PTHR21696">
    <property type="entry name" value="PROTEIN UNC-79 HOMOLOG"/>
    <property type="match status" value="1"/>
</dbReference>
<accession>A0ABD2BVF9</accession>
<sequence>MFTGNSNAHSHGSPISSAQPIPQEMSCHVADHIQVIFSAFPEQSKASVLHMSSLFHAFILCQLWTMYLEELSKNNPSNSESQNVTMNTLLEFWGKITPCILQLVSCSKILAEMVNLHFLSLLEALLECGSIVLSKLLPLWSPILFSHHAQLPGHLQVRLQNCRDFPPSRMSEHFVSIRRESNAVLLRWLHRLQFKMGQIEMQSSTATQFYSI</sequence>
<evidence type="ECO:0000313" key="1">
    <source>
        <dbReference type="EMBL" id="KAL2736759.1"/>
    </source>
</evidence>
<protein>
    <submittedName>
        <fullName evidence="1">Protein unc-79 isoform X9</fullName>
    </submittedName>
</protein>